<sequence length="177" mass="19110">MKNIITMLAGVCILLLVSCSKTGDTGPAGPAGTANVMYSNWVDTSPWMHSSTSVGVGKKTYYFDLAAQQVTQAIIDGGTVLVYMKFVSDPDGAGIAKMLPSIYYNIGGADTQYRFQYGLFVNKIRVICDIIPGGSPANNNKIRYIVIPGGVPGARMASYDYKKMSYEEVCKLLQVPL</sequence>
<organism evidence="2 3">
    <name type="scientific">Chitinophaga ginsengisegetis</name>
    <dbReference type="NCBI Taxonomy" id="393003"/>
    <lineage>
        <taxon>Bacteria</taxon>
        <taxon>Pseudomonadati</taxon>
        <taxon>Bacteroidota</taxon>
        <taxon>Chitinophagia</taxon>
        <taxon>Chitinophagales</taxon>
        <taxon>Chitinophagaceae</taxon>
        <taxon>Chitinophaga</taxon>
    </lineage>
</organism>
<dbReference type="AlphaFoldDB" id="A0A1T5NCN2"/>
<keyword evidence="1" id="KW-0732">Signal</keyword>
<dbReference type="RefSeq" id="WP_079468399.1">
    <property type="nucleotide sequence ID" value="NZ_FUZZ01000001.1"/>
</dbReference>
<accession>A0A1T5NCN2</accession>
<evidence type="ECO:0000256" key="1">
    <source>
        <dbReference type="SAM" id="SignalP"/>
    </source>
</evidence>
<evidence type="ECO:0000313" key="3">
    <source>
        <dbReference type="Proteomes" id="UP000190166"/>
    </source>
</evidence>
<dbReference type="EMBL" id="FUZZ01000001">
    <property type="protein sequence ID" value="SKC98144.1"/>
    <property type="molecule type" value="Genomic_DNA"/>
</dbReference>
<gene>
    <name evidence="2" type="ORF">SAMN05660461_1110</name>
</gene>
<proteinExistence type="predicted"/>
<dbReference type="Proteomes" id="UP000190166">
    <property type="component" value="Unassembled WGS sequence"/>
</dbReference>
<reference evidence="2 3" key="1">
    <citation type="submission" date="2017-02" db="EMBL/GenBank/DDBJ databases">
        <authorList>
            <person name="Peterson S.W."/>
        </authorList>
    </citation>
    <scope>NUCLEOTIDE SEQUENCE [LARGE SCALE GENOMIC DNA]</scope>
    <source>
        <strain evidence="2 3">DSM 18108</strain>
    </source>
</reference>
<protein>
    <recommendedName>
        <fullName evidence="4">Lipoprotein</fullName>
    </recommendedName>
</protein>
<dbReference type="STRING" id="393003.SAMN05660461_1110"/>
<feature type="signal peptide" evidence="1">
    <location>
        <begin position="1"/>
        <end position="23"/>
    </location>
</feature>
<evidence type="ECO:0008006" key="4">
    <source>
        <dbReference type="Google" id="ProtNLM"/>
    </source>
</evidence>
<evidence type="ECO:0000313" key="2">
    <source>
        <dbReference type="EMBL" id="SKC98144.1"/>
    </source>
</evidence>
<name>A0A1T5NCN2_9BACT</name>
<dbReference type="PROSITE" id="PS51257">
    <property type="entry name" value="PROKAR_LIPOPROTEIN"/>
    <property type="match status" value="1"/>
</dbReference>
<keyword evidence="3" id="KW-1185">Reference proteome</keyword>
<feature type="chain" id="PRO_5012414156" description="Lipoprotein" evidence="1">
    <location>
        <begin position="24"/>
        <end position="177"/>
    </location>
</feature>